<protein>
    <submittedName>
        <fullName evidence="1">Uncharacterized protein</fullName>
    </submittedName>
</protein>
<reference evidence="1 2" key="1">
    <citation type="submission" date="2023-01" db="EMBL/GenBank/DDBJ databases">
        <title>Characterization of estradiol degrading bacteria Microbacterium sp. MZT7 and reveal degrading genes through genome analysis.</title>
        <authorList>
            <person name="Hao P."/>
            <person name="Gao Y."/>
        </authorList>
    </citation>
    <scope>NUCLEOTIDE SEQUENCE [LARGE SCALE GENOMIC DNA]</scope>
    <source>
        <strain evidence="1 2">MZT7</strain>
    </source>
</reference>
<accession>A0ABY3RP76</accession>
<proteinExistence type="predicted"/>
<sequence>MFSYELPPSRAVQALRNGTRPEAAFRNVSTFLARCTTTTAQSPESIRVTVNDHPDRSTRTLREQLESQFGAARVHFDGLYTQYAWDPSVTMLDAVLTFAFTTDVSEPAVRPLVETRLDYFFAFTDPATGAPLPGQDSVPVPRPGGGLRRYPHSLLSVFLARRSTGMPEWLFPFEDQGEFQDYLSSIRDLLPFQKFDLHALRRVHHGANGPYLRRITVPAL</sequence>
<name>A0ABY3RP76_9MICO</name>
<dbReference type="RefSeq" id="WP_231819569.1">
    <property type="nucleotide sequence ID" value="NZ_CP082781.1"/>
</dbReference>
<evidence type="ECO:0000313" key="1">
    <source>
        <dbReference type="EMBL" id="UGS25794.1"/>
    </source>
</evidence>
<organism evidence="1 2">
    <name type="scientific">Microbacterium resistens</name>
    <dbReference type="NCBI Taxonomy" id="156977"/>
    <lineage>
        <taxon>Bacteria</taxon>
        <taxon>Bacillati</taxon>
        <taxon>Actinomycetota</taxon>
        <taxon>Actinomycetes</taxon>
        <taxon>Micrococcales</taxon>
        <taxon>Microbacteriaceae</taxon>
        <taxon>Microbacterium</taxon>
    </lineage>
</organism>
<dbReference type="Proteomes" id="UP001199642">
    <property type="component" value="Chromosome"/>
</dbReference>
<dbReference type="EMBL" id="CP082781">
    <property type="protein sequence ID" value="UGS25794.1"/>
    <property type="molecule type" value="Genomic_DNA"/>
</dbReference>
<keyword evidence="2" id="KW-1185">Reference proteome</keyword>
<evidence type="ECO:0000313" key="2">
    <source>
        <dbReference type="Proteomes" id="UP001199642"/>
    </source>
</evidence>
<gene>
    <name evidence="1" type="ORF">K8F61_14190</name>
</gene>